<gene>
    <name evidence="2" type="ORF">AVDCRST_MAG67-3133</name>
</gene>
<feature type="domain" description="Methyltransferase" evidence="1">
    <location>
        <begin position="13"/>
        <end position="100"/>
    </location>
</feature>
<name>A0A6J4TA20_9ACTN</name>
<reference evidence="2" key="1">
    <citation type="submission" date="2020-02" db="EMBL/GenBank/DDBJ databases">
        <authorList>
            <person name="Meier V. D."/>
        </authorList>
    </citation>
    <scope>NUCLEOTIDE SEQUENCE</scope>
    <source>
        <strain evidence="2">AVDCRST_MAG67</strain>
    </source>
</reference>
<dbReference type="AlphaFoldDB" id="A0A6J4TA20"/>
<evidence type="ECO:0000313" key="2">
    <source>
        <dbReference type="EMBL" id="CAA9517319.1"/>
    </source>
</evidence>
<dbReference type="InterPro" id="IPR029063">
    <property type="entry name" value="SAM-dependent_MTases_sf"/>
</dbReference>
<dbReference type="EMBL" id="CADCVQ010000133">
    <property type="protein sequence ID" value="CAA9517319.1"/>
    <property type="molecule type" value="Genomic_DNA"/>
</dbReference>
<dbReference type="Pfam" id="PF13649">
    <property type="entry name" value="Methyltransf_25"/>
    <property type="match status" value="1"/>
</dbReference>
<sequence>ADAAVLDRARAPVLDVGCGPGRHVLALARRGRLALGVDIAPAAVRVARLRGAPAIEGCVFDRIPGARTWGSALLLDGNIGIGGAPDALLARLRELLRPDGEVLVELAPPGVPVTSERIRLELDGLRSRAFAWAYVGIDAIEAPAHAAGFAVTERWQDERRWFARLAAR</sequence>
<dbReference type="InterPro" id="IPR041698">
    <property type="entry name" value="Methyltransf_25"/>
</dbReference>
<feature type="non-terminal residue" evidence="2">
    <location>
        <position position="1"/>
    </location>
</feature>
<evidence type="ECO:0000259" key="1">
    <source>
        <dbReference type="Pfam" id="PF13649"/>
    </source>
</evidence>
<organism evidence="2">
    <name type="scientific">uncultured Solirubrobacteraceae bacterium</name>
    <dbReference type="NCBI Taxonomy" id="1162706"/>
    <lineage>
        <taxon>Bacteria</taxon>
        <taxon>Bacillati</taxon>
        <taxon>Actinomycetota</taxon>
        <taxon>Thermoleophilia</taxon>
        <taxon>Solirubrobacterales</taxon>
        <taxon>Solirubrobacteraceae</taxon>
        <taxon>environmental samples</taxon>
    </lineage>
</organism>
<protein>
    <recommendedName>
        <fullName evidence="1">Methyltransferase domain-containing protein</fullName>
    </recommendedName>
</protein>
<dbReference type="SUPFAM" id="SSF53335">
    <property type="entry name" value="S-adenosyl-L-methionine-dependent methyltransferases"/>
    <property type="match status" value="1"/>
</dbReference>
<proteinExistence type="predicted"/>
<accession>A0A6J4TA20</accession>
<dbReference type="Gene3D" id="3.40.50.150">
    <property type="entry name" value="Vaccinia Virus protein VP39"/>
    <property type="match status" value="1"/>
</dbReference>